<evidence type="ECO:0000256" key="1">
    <source>
        <dbReference type="ARBA" id="ARBA00005261"/>
    </source>
</evidence>
<dbReference type="PANTHER" id="PTHR15069">
    <property type="entry name" value="PROTEASOME ASSEMBLY CHAPERONE 1"/>
    <property type="match status" value="1"/>
</dbReference>
<evidence type="ECO:0000313" key="5">
    <source>
        <dbReference type="Proteomes" id="UP001159427"/>
    </source>
</evidence>
<keyword evidence="3" id="KW-0143">Chaperone</keyword>
<dbReference type="Proteomes" id="UP001159427">
    <property type="component" value="Unassembled WGS sequence"/>
</dbReference>
<sequence>MAAFGVWEVKFPSSRAVYEEDDEEDNDESSALEEYSKNLSFLWAATKNSQKPIVSECPLLIVGLGEVATTFLEAHFLSTGSKIVACITTKEENGIDFGKLSSTSKSPESVYLYQLTTSDQDNSIICQCSTPVPEEKAFHWTEKLIQNLKPSRVVILTSAPVCEYHTRDPGNITSDFVKVLKTKAWQEKFSQKECSYLETPNIIKGQAASVLQYCQIHSVAAALFVCYTESSHLDSRSVEAFKFLLKMSPLNSLPQASCEEVRKVLKSLRSGKLIELNITQLSSEWKQANISIETNAHYNNLSSLTGVVPTVGIAE</sequence>
<comment type="caution">
    <text evidence="4">The sequence shown here is derived from an EMBL/GenBank/DDBJ whole genome shotgun (WGS) entry which is preliminary data.</text>
</comment>
<dbReference type="Pfam" id="PF16094">
    <property type="entry name" value="PAC1"/>
    <property type="match status" value="1"/>
</dbReference>
<accession>A0ABN8LN57</accession>
<organism evidence="4 5">
    <name type="scientific">Porites evermanni</name>
    <dbReference type="NCBI Taxonomy" id="104178"/>
    <lineage>
        <taxon>Eukaryota</taxon>
        <taxon>Metazoa</taxon>
        <taxon>Cnidaria</taxon>
        <taxon>Anthozoa</taxon>
        <taxon>Hexacorallia</taxon>
        <taxon>Scleractinia</taxon>
        <taxon>Fungiina</taxon>
        <taxon>Poritidae</taxon>
        <taxon>Porites</taxon>
    </lineage>
</organism>
<dbReference type="PANTHER" id="PTHR15069:SF1">
    <property type="entry name" value="PROTEASOME ASSEMBLY CHAPERONE 1"/>
    <property type="match status" value="1"/>
</dbReference>
<evidence type="ECO:0000256" key="3">
    <source>
        <dbReference type="ARBA" id="ARBA00023186"/>
    </source>
</evidence>
<name>A0ABN8LN57_9CNID</name>
<dbReference type="EMBL" id="CALNXI010000055">
    <property type="protein sequence ID" value="CAH3017111.1"/>
    <property type="molecule type" value="Genomic_DNA"/>
</dbReference>
<evidence type="ECO:0000313" key="4">
    <source>
        <dbReference type="EMBL" id="CAH3017111.1"/>
    </source>
</evidence>
<evidence type="ECO:0000256" key="2">
    <source>
        <dbReference type="ARBA" id="ARBA00019180"/>
    </source>
</evidence>
<dbReference type="InterPro" id="IPR016565">
    <property type="entry name" value="Proteasome_assmbl_chp_1"/>
</dbReference>
<protein>
    <recommendedName>
        <fullName evidence="2">Proteasome assembly chaperone 1</fullName>
    </recommendedName>
</protein>
<gene>
    <name evidence="4" type="ORF">PEVE_00035472</name>
</gene>
<comment type="similarity">
    <text evidence="1">Belongs to the PSMG1 family.</text>
</comment>
<keyword evidence="5" id="KW-1185">Reference proteome</keyword>
<proteinExistence type="inferred from homology"/>
<reference evidence="4 5" key="1">
    <citation type="submission" date="2022-05" db="EMBL/GenBank/DDBJ databases">
        <authorList>
            <consortium name="Genoscope - CEA"/>
            <person name="William W."/>
        </authorList>
    </citation>
    <scope>NUCLEOTIDE SEQUENCE [LARGE SCALE GENOMIC DNA]</scope>
</reference>